<name>A0A4U8Q196_9FIRM</name>
<dbReference type="Pfam" id="PF12643">
    <property type="entry name" value="MazG-like"/>
    <property type="match status" value="1"/>
</dbReference>
<reference evidence="1 2" key="1">
    <citation type="journal article" date="2019" name="Anaerobe">
        <title>Detection of Robinsoniella peoriensis in multiple bone samples of a trauma patient.</title>
        <authorList>
            <person name="Schrottner P."/>
            <person name="Hartwich K."/>
            <person name="Bunk B."/>
            <person name="Schober I."/>
            <person name="Helbig S."/>
            <person name="Rudolph W.W."/>
            <person name="Gunzer F."/>
        </authorList>
    </citation>
    <scope>NUCLEOTIDE SEQUENCE [LARGE SCALE GENOMIC DNA]</scope>
    <source>
        <strain evidence="1 2">DSM 106044</strain>
    </source>
</reference>
<dbReference type="EMBL" id="QGQD01000093">
    <property type="protein sequence ID" value="TLC98474.1"/>
    <property type="molecule type" value="Genomic_DNA"/>
</dbReference>
<dbReference type="GO" id="GO:0047429">
    <property type="term" value="F:nucleoside triphosphate diphosphatase activity"/>
    <property type="evidence" value="ECO:0007669"/>
    <property type="project" value="InterPro"/>
</dbReference>
<dbReference type="SUPFAM" id="SSF101386">
    <property type="entry name" value="all-alpha NTP pyrophosphatases"/>
    <property type="match status" value="1"/>
</dbReference>
<comment type="caution">
    <text evidence="1">The sequence shown here is derived from an EMBL/GenBank/DDBJ whole genome shotgun (WGS) entry which is preliminary data.</text>
</comment>
<sequence length="119" mass="14286">MNENTVKELMEKVKKFCEERDWDQFHNPKDLAIGISTEANELLDIFRFRSEKEMSQFFTDQSKREHIEEELADTLFFILRFAQMNHIDLGVILENKIQKNGEKYPVEKIRGKNLKYDEI</sequence>
<dbReference type="Gene3D" id="1.10.287.1080">
    <property type="entry name" value="MazG-like"/>
    <property type="match status" value="1"/>
</dbReference>
<dbReference type="RefSeq" id="WP_138003797.1">
    <property type="nucleotide sequence ID" value="NZ_QGQD01000093.1"/>
</dbReference>
<dbReference type="PIRSF" id="PIRSF029826">
    <property type="entry name" value="UCP029826_pph"/>
    <property type="match status" value="1"/>
</dbReference>
<keyword evidence="2" id="KW-1185">Reference proteome</keyword>
<evidence type="ECO:0008006" key="3">
    <source>
        <dbReference type="Google" id="ProtNLM"/>
    </source>
</evidence>
<evidence type="ECO:0000313" key="1">
    <source>
        <dbReference type="EMBL" id="TLC98474.1"/>
    </source>
</evidence>
<proteinExistence type="predicted"/>
<organism evidence="1 2">
    <name type="scientific">Robinsoniella peoriensis</name>
    <dbReference type="NCBI Taxonomy" id="180332"/>
    <lineage>
        <taxon>Bacteria</taxon>
        <taxon>Bacillati</taxon>
        <taxon>Bacillota</taxon>
        <taxon>Clostridia</taxon>
        <taxon>Lachnospirales</taxon>
        <taxon>Lachnospiraceae</taxon>
        <taxon>Robinsoniella</taxon>
    </lineage>
</organism>
<dbReference type="PANTHER" id="PTHR46523:SF1">
    <property type="entry name" value="DCTP PYROPHOSPHATASE 1"/>
    <property type="match status" value="1"/>
</dbReference>
<dbReference type="CDD" id="cd11537">
    <property type="entry name" value="NTP-PPase_RS21-C6_like"/>
    <property type="match status" value="1"/>
</dbReference>
<dbReference type="AlphaFoldDB" id="A0A4U8Q196"/>
<dbReference type="GO" id="GO:0009143">
    <property type="term" value="P:nucleoside triphosphate catabolic process"/>
    <property type="evidence" value="ECO:0007669"/>
    <property type="project" value="InterPro"/>
</dbReference>
<dbReference type="InterPro" id="IPR025984">
    <property type="entry name" value="DCTPP"/>
</dbReference>
<dbReference type="InterPro" id="IPR052555">
    <property type="entry name" value="dCTP_Pyrophosphatase"/>
</dbReference>
<dbReference type="Proteomes" id="UP000306509">
    <property type="component" value="Unassembled WGS sequence"/>
</dbReference>
<accession>A0A4U8Q196</accession>
<evidence type="ECO:0000313" key="2">
    <source>
        <dbReference type="Proteomes" id="UP000306509"/>
    </source>
</evidence>
<gene>
    <name evidence="1" type="ORF">DSM106044_04702</name>
</gene>
<protein>
    <recommendedName>
        <fullName evidence="3">MazG nucleotide pyrophosphohydrolase domain protein</fullName>
    </recommendedName>
</protein>
<dbReference type="STRING" id="180332.GCA_000797495_01977"/>
<dbReference type="PANTHER" id="PTHR46523">
    <property type="entry name" value="DCTP PYROPHOSPHATASE 1"/>
    <property type="match status" value="1"/>
</dbReference>